<evidence type="ECO:0000256" key="11">
    <source>
        <dbReference type="PIRNR" id="PIRNR018425"/>
    </source>
</evidence>
<feature type="region of interest" description="Disordered" evidence="14">
    <location>
        <begin position="503"/>
        <end position="537"/>
    </location>
</feature>
<dbReference type="InterPro" id="IPR007010">
    <property type="entry name" value="PolA_pol_RNA-bd_dom"/>
</dbReference>
<dbReference type="Gene3D" id="3.30.460.10">
    <property type="entry name" value="Beta Polymerase, domain 2"/>
    <property type="match status" value="1"/>
</dbReference>
<dbReference type="InterPro" id="IPR014492">
    <property type="entry name" value="PolyA_polymerase"/>
</dbReference>
<keyword evidence="9 13" id="KW-0460">Magnesium</keyword>
<dbReference type="RefSeq" id="XP_013756744.1">
    <property type="nucleotide sequence ID" value="XM_013901290.1"/>
</dbReference>
<feature type="domain" description="Poly(A) polymerase nucleotidyltransferase" evidence="17">
    <location>
        <begin position="6"/>
        <end position="198"/>
    </location>
</feature>
<feature type="binding site" evidence="13">
    <location>
        <position position="152"/>
    </location>
    <ligand>
        <name>Mg(2+)</name>
        <dbReference type="ChEBI" id="CHEBI:18420"/>
        <label>2</label>
        <note>catalytic</note>
    </ligand>
</feature>
<organism evidence="18 19">
    <name type="scientific">Thecamonas trahens ATCC 50062</name>
    <dbReference type="NCBI Taxonomy" id="461836"/>
    <lineage>
        <taxon>Eukaryota</taxon>
        <taxon>Apusozoa</taxon>
        <taxon>Apusomonadida</taxon>
        <taxon>Apusomonadidae</taxon>
        <taxon>Thecamonas</taxon>
    </lineage>
</organism>
<feature type="binding site" evidence="12">
    <location>
        <position position="222"/>
    </location>
    <ligand>
        <name>ATP</name>
        <dbReference type="ChEBI" id="CHEBI:30616"/>
    </ligand>
</feature>
<dbReference type="FunFam" id="3.30.460.10:FF:000002">
    <property type="entry name" value="Poly(A) polymerase alpha, putative"/>
    <property type="match status" value="1"/>
</dbReference>
<evidence type="ECO:0000313" key="18">
    <source>
        <dbReference type="EMBL" id="KNC50785.1"/>
    </source>
</evidence>
<sequence>MSLQWGVTPPLTLDTATEGEKALSRALREELVARGQFEPEAHARLRQKVIGKLNKMVKDWVKETLLAKKQPPSVAASAGGKIFAYGSYRLGVCTESSDIDTLCVLPRDATVDDFFKTFKARLEARPEVTELVAVREAVVPIIKIVFATIQIDLIVASLSMSAIPDTLQLDNDMVLQGMTDSGARTLNGSRVTDKILKVIPDPAPFRLVLRAIRLWSKSRLLYGFLKGFFNGITLAILVARVCQLVPYGAPAKIISMFFKLFKEWNFRKNPIRLVPAQDSMLGLTQWDPTNYRDRGHLMPVLTPAYPSLNANTNITRSTIEIIRAEFERGEEIVNAVYAGQASWGKLFEPPRFFKMYRTFFMITAYAATPEAMGVWHGYVESRLLRDFVMKLENELQIEAVHPYTKEFENVIPGEDRQNCVFFVGVQFAEDLLKRRNKRIDLGAPAFAFQKRLSEWPDRSSDMTIDILPLKRKDLPPFVKELMKARRKAEKSAAKAAAAATAAVAAPPAIAAQPPPAPKRPLDEAPAAAPAKKQKMLE</sequence>
<evidence type="ECO:0000256" key="12">
    <source>
        <dbReference type="PIRSR" id="PIRSR018425-1"/>
    </source>
</evidence>
<dbReference type="GO" id="GO:0005524">
    <property type="term" value="F:ATP binding"/>
    <property type="evidence" value="ECO:0007669"/>
    <property type="project" value="UniProtKB-UniRule"/>
</dbReference>
<dbReference type="eggNOG" id="KOG2245">
    <property type="taxonomic scope" value="Eukaryota"/>
</dbReference>
<evidence type="ECO:0000259" key="16">
    <source>
        <dbReference type="Pfam" id="PF04928"/>
    </source>
</evidence>
<comment type="subcellular location">
    <subcellularLocation>
        <location evidence="2 11">Nucleus</location>
    </subcellularLocation>
</comment>
<protein>
    <recommendedName>
        <fullName evidence="11">Poly(A) polymerase</fullName>
        <ecNumber evidence="11">2.7.7.19</ecNumber>
    </recommendedName>
</protein>
<gene>
    <name evidence="18" type="ORF">AMSG_06683</name>
</gene>
<keyword evidence="10 11" id="KW-0539">Nucleus</keyword>
<evidence type="ECO:0000256" key="3">
    <source>
        <dbReference type="ARBA" id="ARBA00010912"/>
    </source>
</evidence>
<dbReference type="OrthoDB" id="412748at2759"/>
<dbReference type="EC" id="2.7.7.19" evidence="11"/>
<dbReference type="OMA" id="KMGYLGG"/>
<keyword evidence="6 13" id="KW-0479">Metal-binding</keyword>
<dbReference type="GO" id="GO:0031123">
    <property type="term" value="P:RNA 3'-end processing"/>
    <property type="evidence" value="ECO:0007669"/>
    <property type="project" value="InterPro"/>
</dbReference>
<feature type="binding site" evidence="12">
    <location>
        <begin position="98"/>
        <end position="100"/>
    </location>
    <ligand>
        <name>ATP</name>
        <dbReference type="ChEBI" id="CHEBI:30616"/>
    </ligand>
</feature>
<evidence type="ECO:0000256" key="1">
    <source>
        <dbReference type="ARBA" id="ARBA00001936"/>
    </source>
</evidence>
<dbReference type="CDD" id="cd05402">
    <property type="entry name" value="NT_PAP_TUTase"/>
    <property type="match status" value="1"/>
</dbReference>
<dbReference type="PANTHER" id="PTHR10682:SF10">
    <property type="entry name" value="POLYNUCLEOTIDE ADENYLYLTRANSFERASE"/>
    <property type="match status" value="1"/>
</dbReference>
<dbReference type="GeneID" id="25565781"/>
<evidence type="ECO:0000256" key="6">
    <source>
        <dbReference type="ARBA" id="ARBA00022723"/>
    </source>
</evidence>
<feature type="binding site" evidence="13">
    <location>
        <position position="98"/>
    </location>
    <ligand>
        <name>Mg(2+)</name>
        <dbReference type="ChEBI" id="CHEBI:18420"/>
        <label>2</label>
        <note>catalytic</note>
    </ligand>
</feature>
<evidence type="ECO:0000259" key="17">
    <source>
        <dbReference type="Pfam" id="PF20750"/>
    </source>
</evidence>
<evidence type="ECO:0000256" key="14">
    <source>
        <dbReference type="SAM" id="MobiDB-lite"/>
    </source>
</evidence>
<proteinExistence type="inferred from homology"/>
<feature type="domain" description="Poly(A) polymerase central" evidence="16">
    <location>
        <begin position="205"/>
        <end position="348"/>
    </location>
</feature>
<keyword evidence="19" id="KW-1185">Reference proteome</keyword>
<feature type="binding site" evidence="13">
    <location>
        <position position="100"/>
    </location>
    <ligand>
        <name>Mg(2+)</name>
        <dbReference type="ChEBI" id="CHEBI:18420"/>
        <label>2</label>
        <note>catalytic</note>
    </ligand>
</feature>
<comment type="function">
    <text evidence="11">Polymerase that creates the 3'-poly(A) tail of mRNA's.</text>
</comment>
<dbReference type="EMBL" id="GL349462">
    <property type="protein sequence ID" value="KNC50785.1"/>
    <property type="molecule type" value="Genomic_DNA"/>
</dbReference>
<dbReference type="GO" id="GO:0005634">
    <property type="term" value="C:nucleus"/>
    <property type="evidence" value="ECO:0007669"/>
    <property type="project" value="UniProtKB-SubCell"/>
</dbReference>
<feature type="binding site" evidence="13">
    <location>
        <position position="98"/>
    </location>
    <ligand>
        <name>Mg(2+)</name>
        <dbReference type="ChEBI" id="CHEBI:18420"/>
        <label>1</label>
        <note>catalytic</note>
    </ligand>
</feature>
<evidence type="ECO:0000313" key="19">
    <source>
        <dbReference type="Proteomes" id="UP000054408"/>
    </source>
</evidence>
<evidence type="ECO:0000256" key="9">
    <source>
        <dbReference type="ARBA" id="ARBA00022842"/>
    </source>
</evidence>
<dbReference type="SUPFAM" id="SSF55003">
    <property type="entry name" value="PAP/Archaeal CCA-adding enzyme, C-terminal domain"/>
    <property type="match status" value="1"/>
</dbReference>
<comment type="similarity">
    <text evidence="3 11">Belongs to the poly(A) polymerase family.</text>
</comment>
<dbReference type="Gene3D" id="1.10.1410.10">
    <property type="match status" value="1"/>
</dbReference>
<dbReference type="PANTHER" id="PTHR10682">
    <property type="entry name" value="POLY A POLYMERASE"/>
    <property type="match status" value="1"/>
</dbReference>
<feature type="binding site" evidence="12">
    <location>
        <position position="94"/>
    </location>
    <ligand>
        <name>ATP</name>
        <dbReference type="ChEBI" id="CHEBI:30616"/>
    </ligand>
</feature>
<dbReference type="PIRSF" id="PIRSF018425">
    <property type="entry name" value="PolyA_polymerase"/>
    <property type="match status" value="1"/>
</dbReference>
<dbReference type="InterPro" id="IPR048840">
    <property type="entry name" value="PolA_pol_NTPase"/>
</dbReference>
<evidence type="ECO:0000256" key="7">
    <source>
        <dbReference type="ARBA" id="ARBA00022741"/>
    </source>
</evidence>
<evidence type="ECO:0000256" key="5">
    <source>
        <dbReference type="ARBA" id="ARBA00022679"/>
    </source>
</evidence>
<dbReference type="Pfam" id="PF20750">
    <property type="entry name" value="PAP_NTPase"/>
    <property type="match status" value="1"/>
</dbReference>
<dbReference type="SUPFAM" id="SSF81301">
    <property type="entry name" value="Nucleotidyltransferase"/>
    <property type="match status" value="1"/>
</dbReference>
<dbReference type="SUPFAM" id="SSF81631">
    <property type="entry name" value="PAP/OAS1 substrate-binding domain"/>
    <property type="match status" value="1"/>
</dbReference>
<comment type="cofactor">
    <cofactor evidence="13">
        <name>Mg(2+)</name>
        <dbReference type="ChEBI" id="CHEBI:18420"/>
    </cofactor>
    <text evidence="13">Binds 2 magnesium ions. Also active with manganese.</text>
</comment>
<dbReference type="AlphaFoldDB" id="A0A0L0DEY3"/>
<dbReference type="Proteomes" id="UP000054408">
    <property type="component" value="Unassembled WGS sequence"/>
</dbReference>
<dbReference type="GO" id="GO:0006397">
    <property type="term" value="P:mRNA processing"/>
    <property type="evidence" value="ECO:0007669"/>
    <property type="project" value="UniProtKB-KW"/>
</dbReference>
<feature type="binding site" evidence="12">
    <location>
        <position position="152"/>
    </location>
    <ligand>
        <name>ATP</name>
        <dbReference type="ChEBI" id="CHEBI:30616"/>
    </ligand>
</feature>
<name>A0A0L0DEY3_THETB</name>
<dbReference type="Gene3D" id="3.30.70.590">
    <property type="entry name" value="Poly(A) polymerase predicted RNA binding domain"/>
    <property type="match status" value="1"/>
</dbReference>
<evidence type="ECO:0000259" key="15">
    <source>
        <dbReference type="Pfam" id="PF04926"/>
    </source>
</evidence>
<evidence type="ECO:0000256" key="4">
    <source>
        <dbReference type="ARBA" id="ARBA00022664"/>
    </source>
</evidence>
<evidence type="ECO:0000256" key="10">
    <source>
        <dbReference type="ARBA" id="ARBA00023242"/>
    </source>
</evidence>
<comment type="catalytic activity">
    <reaction evidence="11">
        <text>RNA(n) + ATP = RNA(n)-3'-adenine ribonucleotide + diphosphate</text>
        <dbReference type="Rhea" id="RHEA:11332"/>
        <dbReference type="Rhea" id="RHEA-COMP:14527"/>
        <dbReference type="Rhea" id="RHEA-COMP:17347"/>
        <dbReference type="ChEBI" id="CHEBI:30616"/>
        <dbReference type="ChEBI" id="CHEBI:33019"/>
        <dbReference type="ChEBI" id="CHEBI:140395"/>
        <dbReference type="ChEBI" id="CHEBI:173115"/>
        <dbReference type="EC" id="2.7.7.19"/>
    </reaction>
</comment>
<dbReference type="InterPro" id="IPR007012">
    <property type="entry name" value="PolA_pol_cen_dom"/>
</dbReference>
<keyword evidence="7 11" id="KW-0547">Nucleotide-binding</keyword>
<reference evidence="18 19" key="1">
    <citation type="submission" date="2010-05" db="EMBL/GenBank/DDBJ databases">
        <title>The Genome Sequence of Thecamonas trahens ATCC 50062.</title>
        <authorList>
            <consortium name="The Broad Institute Genome Sequencing Platform"/>
            <person name="Russ C."/>
            <person name="Cuomo C."/>
            <person name="Shea T."/>
            <person name="Young S.K."/>
            <person name="Zeng Q."/>
            <person name="Koehrsen M."/>
            <person name="Haas B."/>
            <person name="Borodovsky M."/>
            <person name="Guigo R."/>
            <person name="Alvarado L."/>
            <person name="Berlin A."/>
            <person name="Bochicchio J."/>
            <person name="Borenstein D."/>
            <person name="Chapman S."/>
            <person name="Chen Z."/>
            <person name="Freedman E."/>
            <person name="Gellesch M."/>
            <person name="Goldberg J."/>
            <person name="Griggs A."/>
            <person name="Gujja S."/>
            <person name="Heilman E."/>
            <person name="Heiman D."/>
            <person name="Hepburn T."/>
            <person name="Howarth C."/>
            <person name="Jen D."/>
            <person name="Larson L."/>
            <person name="Mehta T."/>
            <person name="Park D."/>
            <person name="Pearson M."/>
            <person name="Roberts A."/>
            <person name="Saif S."/>
            <person name="Shenoy N."/>
            <person name="Sisk P."/>
            <person name="Stolte C."/>
            <person name="Sykes S."/>
            <person name="Thomson T."/>
            <person name="Walk T."/>
            <person name="White J."/>
            <person name="Yandava C."/>
            <person name="Burger G."/>
            <person name="Gray M.W."/>
            <person name="Holland P.W.H."/>
            <person name="King N."/>
            <person name="Lang F.B.F."/>
            <person name="Roger A.J."/>
            <person name="Ruiz-Trillo I."/>
            <person name="Lander E."/>
            <person name="Nusbaum C."/>
        </authorList>
    </citation>
    <scope>NUCLEOTIDE SEQUENCE [LARGE SCALE GENOMIC DNA]</scope>
    <source>
        <strain evidence="18 19">ATCC 50062</strain>
    </source>
</reference>
<keyword evidence="5 11" id="KW-0808">Transferase</keyword>
<dbReference type="GO" id="GO:1990817">
    <property type="term" value="F:poly(A) RNA polymerase activity"/>
    <property type="evidence" value="ECO:0007669"/>
    <property type="project" value="UniProtKB-UniRule"/>
</dbReference>
<dbReference type="InterPro" id="IPR011068">
    <property type="entry name" value="NuclTrfase_I-like_C"/>
</dbReference>
<feature type="domain" description="Poly(A) polymerase RNA-binding" evidence="15">
    <location>
        <begin position="352"/>
        <end position="411"/>
    </location>
</feature>
<evidence type="ECO:0000256" key="13">
    <source>
        <dbReference type="PIRSR" id="PIRSR018425-2"/>
    </source>
</evidence>
<dbReference type="STRING" id="461836.A0A0L0DEY3"/>
<evidence type="ECO:0000256" key="2">
    <source>
        <dbReference type="ARBA" id="ARBA00004123"/>
    </source>
</evidence>
<keyword evidence="8 11" id="KW-0067">ATP-binding</keyword>
<keyword evidence="4 11" id="KW-0507">mRNA processing</keyword>
<feature type="binding site" evidence="13">
    <location>
        <position position="100"/>
    </location>
    <ligand>
        <name>Mg(2+)</name>
        <dbReference type="ChEBI" id="CHEBI:18420"/>
        <label>1</label>
        <note>catalytic</note>
    </ligand>
</feature>
<dbReference type="InterPro" id="IPR043519">
    <property type="entry name" value="NT_sf"/>
</dbReference>
<dbReference type="Pfam" id="PF04926">
    <property type="entry name" value="PAP_RNA-bind"/>
    <property type="match status" value="1"/>
</dbReference>
<accession>A0A0L0DEY3</accession>
<dbReference type="Pfam" id="PF04928">
    <property type="entry name" value="PAP_central"/>
    <property type="match status" value="1"/>
</dbReference>
<comment type="cofactor">
    <cofactor evidence="1">
        <name>Mn(2+)</name>
        <dbReference type="ChEBI" id="CHEBI:29035"/>
    </cofactor>
</comment>
<evidence type="ECO:0000256" key="8">
    <source>
        <dbReference type="ARBA" id="ARBA00022840"/>
    </source>
</evidence>
<dbReference type="GO" id="GO:0046872">
    <property type="term" value="F:metal ion binding"/>
    <property type="evidence" value="ECO:0007669"/>
    <property type="project" value="UniProtKB-KW"/>
</dbReference>
<dbReference type="GO" id="GO:0003723">
    <property type="term" value="F:RNA binding"/>
    <property type="evidence" value="ECO:0007669"/>
    <property type="project" value="UniProtKB-UniRule"/>
</dbReference>